<feature type="region of interest" description="Disordered" evidence="1">
    <location>
        <begin position="356"/>
        <end position="383"/>
    </location>
</feature>
<evidence type="ECO:0000313" key="2">
    <source>
        <dbReference type="EMBL" id="MDS1308658.1"/>
    </source>
</evidence>
<keyword evidence="2" id="KW-0489">Methyltransferase</keyword>
<dbReference type="RefSeq" id="WP_310965316.1">
    <property type="nucleotide sequence ID" value="NZ_JAVMBO010000003.1"/>
</dbReference>
<protein>
    <submittedName>
        <fullName evidence="2">DNA phosphorothioation-associated putative methyltransferase</fullName>
    </submittedName>
</protein>
<dbReference type="GO" id="GO:0008168">
    <property type="term" value="F:methyltransferase activity"/>
    <property type="evidence" value="ECO:0007669"/>
    <property type="project" value="UniProtKB-KW"/>
</dbReference>
<evidence type="ECO:0000313" key="3">
    <source>
        <dbReference type="Proteomes" id="UP001267407"/>
    </source>
</evidence>
<dbReference type="Proteomes" id="UP001267407">
    <property type="component" value="Unassembled WGS sequence"/>
</dbReference>
<dbReference type="NCBIfam" id="TIGR04096">
    <property type="entry name" value="dnd_rel_methyl"/>
    <property type="match status" value="1"/>
</dbReference>
<evidence type="ECO:0000256" key="1">
    <source>
        <dbReference type="SAM" id="MobiDB-lite"/>
    </source>
</evidence>
<proteinExistence type="predicted"/>
<organism evidence="2 3">
    <name type="scientific">Marinobacter xiaoshiensis</name>
    <dbReference type="NCBI Taxonomy" id="3073652"/>
    <lineage>
        <taxon>Bacteria</taxon>
        <taxon>Pseudomonadati</taxon>
        <taxon>Pseudomonadota</taxon>
        <taxon>Gammaproteobacteria</taxon>
        <taxon>Pseudomonadales</taxon>
        <taxon>Marinobacteraceae</taxon>
        <taxon>Marinobacter</taxon>
    </lineage>
</organism>
<reference evidence="2" key="1">
    <citation type="submission" date="2023-09" db="EMBL/GenBank/DDBJ databases">
        <title>Marinobacter sediminicola sp. nov. and Marinobacter maritimum sp. nov., isolated from marine sediment.</title>
        <authorList>
            <person name="An J."/>
        </authorList>
    </citation>
    <scope>NUCLEOTIDE SEQUENCE</scope>
    <source>
        <strain evidence="2">F60267</strain>
    </source>
</reference>
<comment type="caution">
    <text evidence="2">The sequence shown here is derived from an EMBL/GenBank/DDBJ whole genome shotgun (WGS) entry which is preliminary data.</text>
</comment>
<keyword evidence="3" id="KW-1185">Reference proteome</keyword>
<dbReference type="EMBL" id="JAVMBO010000003">
    <property type="protein sequence ID" value="MDS1308658.1"/>
    <property type="molecule type" value="Genomic_DNA"/>
</dbReference>
<name>A0ABU2HC63_9GAMM</name>
<sequence length="560" mass="62733">MAKSIQVAGKRIGEYRYLHTSALHELGGEIVEAVYNAAKATGLQSETDFNVVKLRKSVSEITLLNYPTFFDEAFPVLEQSWKVDISTSLYRYRAYSESSNPPILHRKELLLAPDHPDFQRFSDLTKEAEHIGLFDDTSRIGFLREWERLLQLKGYEVNDHSFLPIANDMSELSGNIEESQEIHRHLTALTRTQLSAPMQSLARYGYLDQSKSVFDYGCGKGSDVELLRDSGLDASGWDPYYSPDAIKKYSDIVNLGFVINVIEDLAERKLALASAYKLAGDCLVVSAMLENANARGGTPFKDGVRTSRNTFQKYFSQAELGAFIESVLGVEPVPVAPGIFYAFKTDGAKAAFLTRKGSQRRRPSDFTSRRLPAFRTKPKSHVSPSFRKYQNNTAILEELWTTWVNLGRAPKSNEIEKLEDIRRLLGSYPNALKVLRTVKGDEGVAILEKAHFTRYDDLTVQFAEYKFYRTPPPRPMPEQFKEDVRHFFGNLANAQSAGENSLLQVLDKQKVLSACAEAAEKGLGWLDGCSGQLIPDSILSFSAATTGGMPSLNVWGRCRL</sequence>
<dbReference type="InterPro" id="IPR024019">
    <property type="entry name" value="CHP04096"/>
</dbReference>
<dbReference type="GO" id="GO:0032259">
    <property type="term" value="P:methylation"/>
    <property type="evidence" value="ECO:0007669"/>
    <property type="project" value="UniProtKB-KW"/>
</dbReference>
<keyword evidence="2" id="KW-0808">Transferase</keyword>
<accession>A0ABU2HC63</accession>
<gene>
    <name evidence="2" type="ORF">RKA07_00925</name>
</gene>